<sequence>MTDIVITAAKRTPVGSFLGAFAATPAHELGRVAIEAALDQAGVKGEEVSEVILGQVLTAAQGQNPARQASMAAGVPKEVPAWGVQQVCGSGLRAVALAYQAIATGDASIVVAGGQESMSMSPHAQSLRPGTKMGDLSLVDTMIKDGLTDVFNGYHMGITAENLAEQYQVTRGDQDAFAVRSQNLAEKARAEGRFKDEIAPVTIKGRKGDTIVADDEYIRAGATVEGVAGLRPAFKKDGTVTAANASGLNDGAAALVIMSREEAEKRGAPILARIASWASVGVDPSIMGIGPVPASRKALEKAGWTIADLDLIEANEAFAAQALSVGKELGWDPDKVNVNGGAIAIGHPIGASGARVLTTLLYEMQKRDAKKGLATLCIGGGMGIAMCIER</sequence>
<protein>
    <submittedName>
        <fullName evidence="7">Acetyl-CoA C-acetyltransferase</fullName>
    </submittedName>
</protein>
<comment type="similarity">
    <text evidence="1 4">Belongs to the thiolase-like superfamily. Thiolase family.</text>
</comment>
<dbReference type="PROSITE" id="PS00099">
    <property type="entry name" value="THIOLASE_3"/>
    <property type="match status" value="1"/>
</dbReference>
<dbReference type="PANTHER" id="PTHR18919">
    <property type="entry name" value="ACETYL-COA C-ACYLTRANSFERASE"/>
    <property type="match status" value="1"/>
</dbReference>
<dbReference type="InterPro" id="IPR020616">
    <property type="entry name" value="Thiolase_N"/>
</dbReference>
<dbReference type="PANTHER" id="PTHR18919:SF107">
    <property type="entry name" value="ACETYL-COA ACETYLTRANSFERASE, CYTOSOLIC"/>
    <property type="match status" value="1"/>
</dbReference>
<evidence type="ECO:0000256" key="2">
    <source>
        <dbReference type="ARBA" id="ARBA00022679"/>
    </source>
</evidence>
<evidence type="ECO:0000313" key="7">
    <source>
        <dbReference type="EMBL" id="MDT8761116.1"/>
    </source>
</evidence>
<feature type="domain" description="Thiolase C-terminal" evidence="6">
    <location>
        <begin position="270"/>
        <end position="390"/>
    </location>
</feature>
<dbReference type="PIRSF" id="PIRSF000429">
    <property type="entry name" value="Ac-CoA_Ac_transf"/>
    <property type="match status" value="1"/>
</dbReference>
<reference evidence="7" key="1">
    <citation type="submission" date="2022-04" db="EMBL/GenBank/DDBJ databases">
        <title>Tomato heritable bacteria conferring resistance against bacterial wilt.</title>
        <authorList>
            <person name="Yin J."/>
        </authorList>
    </citation>
    <scope>NUCLEOTIDE SEQUENCE</scope>
    <source>
        <strain evidence="7">Cra20</strain>
    </source>
</reference>
<dbReference type="Pfam" id="PF02803">
    <property type="entry name" value="Thiolase_C"/>
    <property type="match status" value="1"/>
</dbReference>
<gene>
    <name evidence="7" type="ORF">MZO42_20655</name>
</gene>
<evidence type="ECO:0000256" key="1">
    <source>
        <dbReference type="ARBA" id="ARBA00010982"/>
    </source>
</evidence>
<organism evidence="7">
    <name type="scientific">Sphingomonas psychrotolerans</name>
    <dbReference type="NCBI Taxonomy" id="1327635"/>
    <lineage>
        <taxon>Bacteria</taxon>
        <taxon>Pseudomonadati</taxon>
        <taxon>Pseudomonadota</taxon>
        <taxon>Alphaproteobacteria</taxon>
        <taxon>Sphingomonadales</taxon>
        <taxon>Sphingomonadaceae</taxon>
        <taxon>Sphingomonas</taxon>
    </lineage>
</organism>
<dbReference type="InterPro" id="IPR020617">
    <property type="entry name" value="Thiolase_C"/>
</dbReference>
<evidence type="ECO:0000256" key="4">
    <source>
        <dbReference type="RuleBase" id="RU003557"/>
    </source>
</evidence>
<dbReference type="EMBL" id="JALMLT010000007">
    <property type="protein sequence ID" value="MDT8761116.1"/>
    <property type="molecule type" value="Genomic_DNA"/>
</dbReference>
<proteinExistence type="inferred from homology"/>
<name>A0ABU3NC88_9SPHN</name>
<dbReference type="CDD" id="cd00751">
    <property type="entry name" value="thiolase"/>
    <property type="match status" value="1"/>
</dbReference>
<evidence type="ECO:0000259" key="5">
    <source>
        <dbReference type="Pfam" id="PF00108"/>
    </source>
</evidence>
<evidence type="ECO:0000259" key="6">
    <source>
        <dbReference type="Pfam" id="PF02803"/>
    </source>
</evidence>
<dbReference type="InterPro" id="IPR016039">
    <property type="entry name" value="Thiolase-like"/>
</dbReference>
<accession>A0ABU3NC88</accession>
<dbReference type="InterPro" id="IPR020613">
    <property type="entry name" value="Thiolase_CS"/>
</dbReference>
<dbReference type="Gene3D" id="3.40.47.10">
    <property type="match status" value="2"/>
</dbReference>
<comment type="caution">
    <text evidence="7">The sequence shown here is derived from an EMBL/GenBank/DDBJ whole genome shotgun (WGS) entry which is preliminary data.</text>
</comment>
<evidence type="ECO:0000256" key="3">
    <source>
        <dbReference type="ARBA" id="ARBA00023315"/>
    </source>
</evidence>
<feature type="domain" description="Thiolase N-terminal" evidence="5">
    <location>
        <begin position="4"/>
        <end position="261"/>
    </location>
</feature>
<keyword evidence="3 4" id="KW-0012">Acyltransferase</keyword>
<dbReference type="Pfam" id="PF00108">
    <property type="entry name" value="Thiolase_N"/>
    <property type="match status" value="1"/>
</dbReference>
<dbReference type="SUPFAM" id="SSF53901">
    <property type="entry name" value="Thiolase-like"/>
    <property type="match status" value="2"/>
</dbReference>
<dbReference type="NCBIfam" id="TIGR01930">
    <property type="entry name" value="AcCoA-C-Actrans"/>
    <property type="match status" value="1"/>
</dbReference>
<dbReference type="InterPro" id="IPR002155">
    <property type="entry name" value="Thiolase"/>
</dbReference>
<dbReference type="PROSITE" id="PS00737">
    <property type="entry name" value="THIOLASE_2"/>
    <property type="match status" value="1"/>
</dbReference>
<dbReference type="InterPro" id="IPR020610">
    <property type="entry name" value="Thiolase_AS"/>
</dbReference>
<keyword evidence="2 4" id="KW-0808">Transferase</keyword>